<sequence length="145" mass="16113">MNNCAANSAQPHASIAELLESGYLPGEKGVIITDGSIRFGDVYKLSEKAGVEFSIVRESVDGKSVTKFYSGSAWSSPAPRDGRLIGHTHPNKNAYQKWPSEADINIMNARYYRELAVNPYAQPRPSRIIWGPGDTHNTIFWPTFR</sequence>
<evidence type="ECO:0000313" key="2">
    <source>
        <dbReference type="Proteomes" id="UP000266313"/>
    </source>
</evidence>
<reference evidence="1 2" key="1">
    <citation type="submission" date="2016-12" db="EMBL/GenBank/DDBJ databases">
        <title>Genome sequencing of Methylocaldum marinum.</title>
        <authorList>
            <person name="Takeuchi M."/>
            <person name="Kamagata Y."/>
            <person name="Hiraoka S."/>
            <person name="Oshima K."/>
            <person name="Hattori M."/>
            <person name="Iwasaki W."/>
        </authorList>
    </citation>
    <scope>NUCLEOTIDE SEQUENCE [LARGE SCALE GENOMIC DNA]</scope>
    <source>
        <strain evidence="1 2">S8</strain>
    </source>
</reference>
<name>A0A250KVC7_9GAMM</name>
<organism evidence="1 2">
    <name type="scientific">Methylocaldum marinum</name>
    <dbReference type="NCBI Taxonomy" id="1432792"/>
    <lineage>
        <taxon>Bacteria</taxon>
        <taxon>Pseudomonadati</taxon>
        <taxon>Pseudomonadota</taxon>
        <taxon>Gammaproteobacteria</taxon>
        <taxon>Methylococcales</taxon>
        <taxon>Methylococcaceae</taxon>
        <taxon>Methylocaldum</taxon>
    </lineage>
</organism>
<dbReference type="KEGG" id="mmai:sS8_3605"/>
<evidence type="ECO:0000313" key="1">
    <source>
        <dbReference type="EMBL" id="BBA35542.1"/>
    </source>
</evidence>
<proteinExistence type="predicted"/>
<dbReference type="AlphaFoldDB" id="A0A250KVC7"/>
<dbReference type="Proteomes" id="UP000266313">
    <property type="component" value="Chromosome"/>
</dbReference>
<keyword evidence="2" id="KW-1185">Reference proteome</keyword>
<accession>A0A250KVC7</accession>
<gene>
    <name evidence="1" type="ORF">sS8_3605</name>
</gene>
<dbReference type="EMBL" id="AP017928">
    <property type="protein sequence ID" value="BBA35542.1"/>
    <property type="molecule type" value="Genomic_DNA"/>
</dbReference>
<protein>
    <submittedName>
        <fullName evidence="1">Uncharacterized protein</fullName>
    </submittedName>
</protein>